<dbReference type="Proteomes" id="UP001054811">
    <property type="component" value="Chromosome"/>
</dbReference>
<protein>
    <submittedName>
        <fullName evidence="1">Uncharacterized protein</fullName>
    </submittedName>
</protein>
<reference evidence="1" key="1">
    <citation type="submission" date="2022-01" db="EMBL/GenBank/DDBJ databases">
        <title>Microbacterium eymi and Microbacterium rhizovicinus sp. nov., isolated from the rhizospheric soil of Elymus tsukushiensis, a plant native to the Dokdo Islands, Republic of Korea.</title>
        <authorList>
            <person name="Hwang Y.J."/>
        </authorList>
    </citation>
    <scope>NUCLEOTIDE SEQUENCE</scope>
    <source>
        <strain evidence="1">KUDC0405</strain>
    </source>
</reference>
<dbReference type="EMBL" id="CP091139">
    <property type="protein sequence ID" value="UUT35828.1"/>
    <property type="molecule type" value="Genomic_DNA"/>
</dbReference>
<accession>A0ABY5NL00</accession>
<evidence type="ECO:0000313" key="1">
    <source>
        <dbReference type="EMBL" id="UUT35828.1"/>
    </source>
</evidence>
<proteinExistence type="predicted"/>
<dbReference type="RefSeq" id="WP_259612456.1">
    <property type="nucleotide sequence ID" value="NZ_CP091139.2"/>
</dbReference>
<gene>
    <name evidence="1" type="ORF">L2X98_21865</name>
</gene>
<name>A0ABY5NL00_9MICO</name>
<sequence length="143" mass="15252">MIPTGSWHEWRRRLALLSPEAFAAFAYCPRGLPGDVLVEVHVGEVDVDELDQLDERATPVALPERVRPVTSPTLGEGRVTSSVAATDAGGAIGELRFEFIHDRVLVEVYAASAELGILGEGLSILEEFAAGISVSRADEGIVA</sequence>
<evidence type="ECO:0000313" key="2">
    <source>
        <dbReference type="Proteomes" id="UP001054811"/>
    </source>
</evidence>
<keyword evidence="2" id="KW-1185">Reference proteome</keyword>
<organism evidence="1 2">
    <name type="scientific">Microbacterium elymi</name>
    <dbReference type="NCBI Taxonomy" id="2909587"/>
    <lineage>
        <taxon>Bacteria</taxon>
        <taxon>Bacillati</taxon>
        <taxon>Actinomycetota</taxon>
        <taxon>Actinomycetes</taxon>
        <taxon>Micrococcales</taxon>
        <taxon>Microbacteriaceae</taxon>
        <taxon>Microbacterium</taxon>
    </lineage>
</organism>